<sequence length="288" mass="33690">MGWRTVVVNSHSKLSYKNQHLVFKSTYQHEMIHLSEIDVLILETTDITLTTMLINCLVAENILILFCDDKRLPIGKVLPFYGRHDSSLQLSKQLGWDSELKSEVWTEIISQKILNQSTFLSMLDYDEKADSLIKLHGTLEIFDPTNREGHAARIYFNQLFGNDFTREQENDINSGLNYGYTLLLSIFARELVKSGCMTQFGLKHSNQFNDFNFASDIMEPFRPLVDQIVYEKRNEDFQVIKRSLFELFNKQFDYNDQHMFLTNIASDYTKKIVKVLNEEREGVPEFRI</sequence>
<evidence type="ECO:0000256" key="9">
    <source>
        <dbReference type="ARBA" id="ARBA00038592"/>
    </source>
</evidence>
<feature type="binding site" evidence="10">
    <location>
        <position position="219"/>
    </location>
    <ligand>
        <name>Mn(2+)</name>
        <dbReference type="ChEBI" id="CHEBI:29035"/>
    </ligand>
</feature>
<dbReference type="GO" id="GO:0046872">
    <property type="term" value="F:metal ion binding"/>
    <property type="evidence" value="ECO:0007669"/>
    <property type="project" value="UniProtKB-UniRule"/>
</dbReference>
<comment type="function">
    <text evidence="10">CRISPR (clustered regularly interspaced short palindromic repeat), is an adaptive immune system that provides protection against mobile genetic elements (viruses, transposable elements and conjugative plasmids). CRISPR clusters contain spacers, sequences complementary to antecedent mobile elements, and target invading nucleic acids. CRISPR clusters are transcribed and processed into CRISPR RNA (crRNA). Acts as a dsDNA endonuclease. Involved in the integration of spacer DNA into the CRISPR cassette.</text>
</comment>
<evidence type="ECO:0000256" key="6">
    <source>
        <dbReference type="ARBA" id="ARBA00023118"/>
    </source>
</evidence>
<dbReference type="Proteomes" id="UP000580683">
    <property type="component" value="Unassembled WGS sequence"/>
</dbReference>
<protein>
    <recommendedName>
        <fullName evidence="10">CRISPR-associated endonuclease Cas1</fullName>
        <ecNumber evidence="10">3.1.-.-</ecNumber>
    </recommendedName>
</protein>
<feature type="binding site" evidence="10">
    <location>
        <position position="148"/>
    </location>
    <ligand>
        <name>Mn(2+)</name>
        <dbReference type="ChEBI" id="CHEBI:29035"/>
    </ligand>
</feature>
<keyword evidence="8 10" id="KW-0464">Manganese</keyword>
<evidence type="ECO:0000256" key="7">
    <source>
        <dbReference type="ARBA" id="ARBA00023125"/>
    </source>
</evidence>
<dbReference type="InterPro" id="IPR050646">
    <property type="entry name" value="Cas1"/>
</dbReference>
<evidence type="ECO:0000256" key="2">
    <source>
        <dbReference type="ARBA" id="ARBA00022723"/>
    </source>
</evidence>
<dbReference type="GO" id="GO:0051607">
    <property type="term" value="P:defense response to virus"/>
    <property type="evidence" value="ECO:0007669"/>
    <property type="project" value="UniProtKB-UniRule"/>
</dbReference>
<keyword evidence="2 10" id="KW-0479">Metal-binding</keyword>
<dbReference type="GO" id="GO:0004520">
    <property type="term" value="F:DNA endonuclease activity"/>
    <property type="evidence" value="ECO:0007669"/>
    <property type="project" value="InterPro"/>
</dbReference>
<evidence type="ECO:0000256" key="5">
    <source>
        <dbReference type="ARBA" id="ARBA00022842"/>
    </source>
</evidence>
<dbReference type="AlphaFoldDB" id="A0A842CKJ8"/>
<keyword evidence="1 10" id="KW-0540">Nuclease</keyword>
<comment type="cofactor">
    <cofactor evidence="10">
        <name>Mg(2+)</name>
        <dbReference type="ChEBI" id="CHEBI:18420"/>
    </cofactor>
    <cofactor evidence="10">
        <name>Mn(2+)</name>
        <dbReference type="ChEBI" id="CHEBI:29035"/>
    </cofactor>
</comment>
<keyword evidence="5 10" id="KW-0460">Magnesium</keyword>
<feature type="binding site" evidence="10">
    <location>
        <position position="204"/>
    </location>
    <ligand>
        <name>Mn(2+)</name>
        <dbReference type="ChEBI" id="CHEBI:29035"/>
    </ligand>
</feature>
<dbReference type="Pfam" id="PF01867">
    <property type="entry name" value="Cas_Cas1"/>
    <property type="match status" value="1"/>
</dbReference>
<evidence type="ECO:0000256" key="4">
    <source>
        <dbReference type="ARBA" id="ARBA00022801"/>
    </source>
</evidence>
<dbReference type="HAMAP" id="MF_01470">
    <property type="entry name" value="Cas1"/>
    <property type="match status" value="1"/>
</dbReference>
<evidence type="ECO:0000256" key="3">
    <source>
        <dbReference type="ARBA" id="ARBA00022759"/>
    </source>
</evidence>
<dbReference type="EC" id="3.1.-.-" evidence="10"/>
<dbReference type="GO" id="GO:0043571">
    <property type="term" value="P:maintenance of CRISPR repeat elements"/>
    <property type="evidence" value="ECO:0007669"/>
    <property type="project" value="UniProtKB-UniRule"/>
</dbReference>
<dbReference type="PANTHER" id="PTHR34353">
    <property type="entry name" value="CRISPR-ASSOCIATED ENDONUCLEASE CAS1 1"/>
    <property type="match status" value="1"/>
</dbReference>
<dbReference type="RefSeq" id="WP_185530132.1">
    <property type="nucleotide sequence ID" value="NZ_JAASWI010000003.1"/>
</dbReference>
<dbReference type="NCBIfam" id="TIGR03639">
    <property type="entry name" value="cas1_NMENI"/>
    <property type="match status" value="1"/>
</dbReference>
<dbReference type="InterPro" id="IPR042206">
    <property type="entry name" value="CRISPR-assoc_Cas1_C"/>
</dbReference>
<dbReference type="InterPro" id="IPR002729">
    <property type="entry name" value="CRISPR-assoc_Cas1"/>
</dbReference>
<comment type="subunit">
    <text evidence="9 10">Homodimer, forms a heterotetramer with a Cas2 homodimer.</text>
</comment>
<dbReference type="GO" id="GO:0016787">
    <property type="term" value="F:hydrolase activity"/>
    <property type="evidence" value="ECO:0007669"/>
    <property type="project" value="UniProtKB-KW"/>
</dbReference>
<organism evidence="11 12">
    <name type="scientific">Listeria marthii</name>
    <dbReference type="NCBI Taxonomy" id="529731"/>
    <lineage>
        <taxon>Bacteria</taxon>
        <taxon>Bacillati</taxon>
        <taxon>Bacillota</taxon>
        <taxon>Bacilli</taxon>
        <taxon>Bacillales</taxon>
        <taxon>Listeriaceae</taxon>
        <taxon>Listeria</taxon>
    </lineage>
</organism>
<evidence type="ECO:0000313" key="12">
    <source>
        <dbReference type="Proteomes" id="UP000580683"/>
    </source>
</evidence>
<dbReference type="EMBL" id="JAASWI010000003">
    <property type="protein sequence ID" value="MBC1978690.1"/>
    <property type="molecule type" value="Genomic_DNA"/>
</dbReference>
<proteinExistence type="inferred from homology"/>
<comment type="caution">
    <text evidence="11">The sequence shown here is derived from an EMBL/GenBank/DDBJ whole genome shotgun (WGS) entry which is preliminary data.</text>
</comment>
<evidence type="ECO:0000256" key="1">
    <source>
        <dbReference type="ARBA" id="ARBA00022722"/>
    </source>
</evidence>
<keyword evidence="4 10" id="KW-0378">Hydrolase</keyword>
<dbReference type="GO" id="GO:0003677">
    <property type="term" value="F:DNA binding"/>
    <property type="evidence" value="ECO:0007669"/>
    <property type="project" value="UniProtKB-KW"/>
</dbReference>
<comment type="similarity">
    <text evidence="10">Belongs to the CRISPR-associated endonuclease Cas1 family.</text>
</comment>
<evidence type="ECO:0000256" key="10">
    <source>
        <dbReference type="HAMAP-Rule" id="MF_01470"/>
    </source>
</evidence>
<keyword evidence="3 10" id="KW-0255">Endonuclease</keyword>
<dbReference type="CDD" id="cd09720">
    <property type="entry name" value="Cas1_II"/>
    <property type="match status" value="1"/>
</dbReference>
<dbReference type="InterPro" id="IPR019855">
    <property type="entry name" value="CRISPR-assoc_Cas1_NMENI"/>
</dbReference>
<name>A0A842CKJ8_9LIST</name>
<evidence type="ECO:0000313" key="11">
    <source>
        <dbReference type="EMBL" id="MBC1978690.1"/>
    </source>
</evidence>
<dbReference type="NCBIfam" id="TIGR00287">
    <property type="entry name" value="cas1"/>
    <property type="match status" value="1"/>
</dbReference>
<keyword evidence="6 10" id="KW-0051">Antiviral defense</keyword>
<gene>
    <name evidence="10 11" type="primary">cas1</name>
    <name evidence="11" type="ORF">HCJ63_09385</name>
</gene>
<dbReference type="PANTHER" id="PTHR34353:SF2">
    <property type="entry name" value="CRISPR-ASSOCIATED ENDONUCLEASE CAS1 1"/>
    <property type="match status" value="1"/>
</dbReference>
<evidence type="ECO:0000256" key="8">
    <source>
        <dbReference type="ARBA" id="ARBA00023211"/>
    </source>
</evidence>
<accession>A0A842CKJ8</accession>
<reference evidence="11 12" key="1">
    <citation type="submission" date="2020-03" db="EMBL/GenBank/DDBJ databases">
        <title>Soil Listeria distribution.</title>
        <authorList>
            <person name="Liao J."/>
            <person name="Wiedmann M."/>
        </authorList>
    </citation>
    <scope>NUCLEOTIDE SEQUENCE [LARGE SCALE GENOMIC DNA]</scope>
    <source>
        <strain evidence="11 12">FSL L7-0504</strain>
    </source>
</reference>
<keyword evidence="7 10" id="KW-0238">DNA-binding</keyword>
<dbReference type="Gene3D" id="1.20.120.920">
    <property type="entry name" value="CRISPR-associated endonuclease Cas1, C-terminal domain"/>
    <property type="match status" value="1"/>
</dbReference>